<keyword evidence="2" id="KW-1185">Reference proteome</keyword>
<dbReference type="PROSITE" id="PS51257">
    <property type="entry name" value="PROKAR_LIPOPROTEIN"/>
    <property type="match status" value="1"/>
</dbReference>
<accession>A0A1G8NB70</accession>
<gene>
    <name evidence="1" type="ORF">SAMN05421846_11366</name>
</gene>
<dbReference type="EMBL" id="FNDW01000013">
    <property type="protein sequence ID" value="SDI77365.1"/>
    <property type="molecule type" value="Genomic_DNA"/>
</dbReference>
<protein>
    <submittedName>
        <fullName evidence="1">Uncharacterized protein</fullName>
    </submittedName>
</protein>
<evidence type="ECO:0000313" key="2">
    <source>
        <dbReference type="Proteomes" id="UP000198869"/>
    </source>
</evidence>
<evidence type="ECO:0000313" key="1">
    <source>
        <dbReference type="EMBL" id="SDI77365.1"/>
    </source>
</evidence>
<proteinExistence type="predicted"/>
<reference evidence="2" key="1">
    <citation type="submission" date="2016-10" db="EMBL/GenBank/DDBJ databases">
        <authorList>
            <person name="Varghese N."/>
            <person name="Submissions S."/>
        </authorList>
    </citation>
    <scope>NUCLEOTIDE SEQUENCE [LARGE SCALE GENOMIC DNA]</scope>
    <source>
        <strain evidence="2">DSM 17071</strain>
    </source>
</reference>
<dbReference type="Proteomes" id="UP000198869">
    <property type="component" value="Unassembled WGS sequence"/>
</dbReference>
<organism evidence="1 2">
    <name type="scientific">Chryseobacterium taeanense</name>
    <dbReference type="NCBI Taxonomy" id="311334"/>
    <lineage>
        <taxon>Bacteria</taxon>
        <taxon>Pseudomonadati</taxon>
        <taxon>Bacteroidota</taxon>
        <taxon>Flavobacteriia</taxon>
        <taxon>Flavobacteriales</taxon>
        <taxon>Weeksellaceae</taxon>
        <taxon>Chryseobacterium group</taxon>
        <taxon>Chryseobacterium</taxon>
    </lineage>
</organism>
<name>A0A1G8NB70_9FLAO</name>
<dbReference type="STRING" id="311334.SAMN05421846_11366"/>
<dbReference type="OrthoDB" id="1256992at2"/>
<sequence length="124" mass="14184">MKTKLFYAFLLAGSISCSTETSTMNPMSTTKSEEVQNFEKSIKSLFRPENAETPEEIRTHKPMELSERRKDILIPSAIELIKSSGVKEKEINEATQGDKEKILTWAMKIYNAKIDQINKNSKLR</sequence>
<dbReference type="AlphaFoldDB" id="A0A1G8NB70"/>
<dbReference type="RefSeq" id="WP_089860984.1">
    <property type="nucleotide sequence ID" value="NZ_FNDW01000013.1"/>
</dbReference>